<dbReference type="Proteomes" id="UP001156218">
    <property type="component" value="Chromosome"/>
</dbReference>
<evidence type="ECO:0000313" key="5">
    <source>
        <dbReference type="EMBL" id="MBS5413617.1"/>
    </source>
</evidence>
<evidence type="ECO:0000313" key="4">
    <source>
        <dbReference type="EMBL" id="KAB4469099.1"/>
    </source>
</evidence>
<dbReference type="Proteomes" id="UP001156216">
    <property type="component" value="Chromosome"/>
</dbReference>
<reference evidence="5" key="4">
    <citation type="submission" date="2021-02" db="EMBL/GenBank/DDBJ databases">
        <title>Infant gut strain persistence is associated with maternal origin, phylogeny, and functional potential including surface adhesion and iron acquisition.</title>
        <authorList>
            <person name="Lou Y.C."/>
        </authorList>
    </citation>
    <scope>NUCLEOTIDE SEQUENCE</scope>
    <source>
        <strain evidence="5">L3_082_243G1_dasL3_082_243G1_maxbin2.maxbin.015s ta_sub</strain>
    </source>
</reference>
<accession>A0A0P0EZ51</accession>
<dbReference type="RefSeq" id="WP_008762464.1">
    <property type="nucleotide sequence ID" value="NZ_BAABXH010000001.1"/>
</dbReference>
<evidence type="ECO:0000313" key="19">
    <source>
        <dbReference type="Proteomes" id="UP000782901"/>
    </source>
</evidence>
<organism evidence="5 19">
    <name type="scientific">Bacteroides thetaiotaomicron</name>
    <dbReference type="NCBI Taxonomy" id="818"/>
    <lineage>
        <taxon>Bacteria</taxon>
        <taxon>Pseudomonadati</taxon>
        <taxon>Bacteroidota</taxon>
        <taxon>Bacteroidia</taxon>
        <taxon>Bacteroidales</taxon>
        <taxon>Bacteroidaceae</taxon>
        <taxon>Bacteroides</taxon>
    </lineage>
</organism>
<evidence type="ECO:0000313" key="16">
    <source>
        <dbReference type="Proteomes" id="UP000436825"/>
    </source>
</evidence>
<dbReference type="AlphaFoldDB" id="A0A0P0EZ51"/>
<dbReference type="Proteomes" id="UP000436825">
    <property type="component" value="Unassembled WGS sequence"/>
</dbReference>
<dbReference type="Proteomes" id="UP000488521">
    <property type="component" value="Unassembled WGS sequence"/>
</dbReference>
<evidence type="ECO:0000313" key="3">
    <source>
        <dbReference type="EMBL" id="KAB4450846.1"/>
    </source>
</evidence>
<dbReference type="EMBL" id="WCSY01000038">
    <property type="protein sequence ID" value="KAB4305323.1"/>
    <property type="molecule type" value="Genomic_DNA"/>
</dbReference>
<proteinExistence type="predicted"/>
<dbReference type="EMBL" id="JAHYQA010000028">
    <property type="protein sequence ID" value="MCE9240587.1"/>
    <property type="molecule type" value="Genomic_DNA"/>
</dbReference>
<reference evidence="7" key="7">
    <citation type="submission" date="2022-10" db="EMBL/GenBank/DDBJ databases">
        <title>Human gut microbiome strain richness.</title>
        <authorList>
            <person name="Chen-Liaw A."/>
        </authorList>
    </citation>
    <scope>NUCLEOTIDE SEQUENCE</scope>
    <source>
        <strain evidence="7">1001283st1_A3_1001283B150304_161114</strain>
    </source>
</reference>
<dbReference type="Proteomes" id="UP000284785">
    <property type="component" value="Unassembled WGS sequence"/>
</dbReference>
<evidence type="ECO:0000313" key="14">
    <source>
        <dbReference type="Proteomes" id="UP000283616"/>
    </source>
</evidence>
<reference evidence="14 15" key="2">
    <citation type="submission" date="2018-08" db="EMBL/GenBank/DDBJ databases">
        <title>A genome reference for cultivated species of the human gut microbiota.</title>
        <authorList>
            <person name="Zou Y."/>
            <person name="Xue W."/>
            <person name="Luo G."/>
        </authorList>
    </citation>
    <scope>NUCLEOTIDE SEQUENCE [LARGE SCALE GENOMIC DNA]</scope>
    <source>
        <strain evidence="9 14">AF37-12</strain>
        <strain evidence="8 15">AM30-26</strain>
    </source>
</reference>
<reference evidence="16 17" key="3">
    <citation type="journal article" date="2019" name="Nat. Med.">
        <title>A library of human gut bacterial isolates paired with longitudinal multiomics data enables mechanistic microbiome research.</title>
        <authorList>
            <person name="Poyet M."/>
            <person name="Groussin M."/>
            <person name="Gibbons S.M."/>
            <person name="Avila-Pacheco J."/>
            <person name="Jiang X."/>
            <person name="Kearney S.M."/>
            <person name="Perrotta A.R."/>
            <person name="Berdy B."/>
            <person name="Zhao S."/>
            <person name="Lieberman T.D."/>
            <person name="Swanson P.K."/>
            <person name="Smith M."/>
            <person name="Roesemann S."/>
            <person name="Alexander J.E."/>
            <person name="Rich S.A."/>
            <person name="Livny J."/>
            <person name="Vlamakis H."/>
            <person name="Clish C."/>
            <person name="Bullock K."/>
            <person name="Deik A."/>
            <person name="Scott J."/>
            <person name="Pierce K.A."/>
            <person name="Xavier R.J."/>
            <person name="Alm E.J."/>
        </authorList>
    </citation>
    <scope>NUCLEOTIDE SEQUENCE [LARGE SCALE GENOMIC DNA]</scope>
    <source>
        <strain evidence="4 18">BIOML-A156</strain>
        <strain evidence="3 16">BIOML-A160</strain>
        <strain evidence="2 17">BIOML-A188</strain>
    </source>
</reference>
<dbReference type="EMBL" id="CP083680">
    <property type="protein sequence ID" value="UYU67532.1"/>
    <property type="molecule type" value="Genomic_DNA"/>
</dbReference>
<dbReference type="KEGG" id="btho:Btheta7330_01914"/>
<evidence type="ECO:0000313" key="7">
    <source>
        <dbReference type="EMBL" id="MDC2239172.1"/>
    </source>
</evidence>
<evidence type="ECO:0000313" key="1">
    <source>
        <dbReference type="EMBL" id="CUQ21055.1"/>
    </source>
</evidence>
<dbReference type="Proteomes" id="UP000440614">
    <property type="component" value="Unassembled WGS sequence"/>
</dbReference>
<dbReference type="EMBL" id="CZAP01000031">
    <property type="protein sequence ID" value="CUQ21055.1"/>
    <property type="molecule type" value="Genomic_DNA"/>
</dbReference>
<reference evidence="1 13" key="1">
    <citation type="submission" date="2015-09" db="EMBL/GenBank/DDBJ databases">
        <authorList>
            <consortium name="Pathogen Informatics"/>
        </authorList>
    </citation>
    <scope>NUCLEOTIDE SEQUENCE [LARGE SCALE GENOMIC DNA]</scope>
    <source>
        <strain evidence="1 13">2789STDY5834899</strain>
    </source>
</reference>
<evidence type="ECO:0000313" key="18">
    <source>
        <dbReference type="Proteomes" id="UP000488521"/>
    </source>
</evidence>
<sequence length="134" mass="16577">MKQKNKFIKERLKHKQEQLSMQAIRQERLNRTMQNTKDDIDQLIYALHELEEAEKGNHKRHTIPYNEVFSFFTRICRLFDYLQHRCHKYFNYRLTCLVIHAHYRFRSRTRAPGREYLSPGTILTYFKHEWEMVV</sequence>
<evidence type="ECO:0000313" key="9">
    <source>
        <dbReference type="EMBL" id="RHL52932.1"/>
    </source>
</evidence>
<reference evidence="10 20" key="5">
    <citation type="submission" date="2021-06" db="EMBL/GenBank/DDBJ databases">
        <title>Interrogation of the integrated mobile genetic elements in gut-associated Bacteroides with a consensus prediction approach.</title>
        <authorList>
            <person name="Campbell D.E."/>
            <person name="Leigh J.R."/>
            <person name="Kim T."/>
            <person name="England W."/>
            <person name="Whitaker R.J."/>
            <person name="Degnan P.H."/>
        </authorList>
    </citation>
    <scope>NUCLEOTIDE SEQUENCE</scope>
    <source>
        <strain evidence="12">VPI-3443</strain>
        <strain evidence="11">VPI-BTDOT2</strain>
        <strain evidence="10 20">WAL8669</strain>
    </source>
</reference>
<dbReference type="Proteomes" id="UP000095576">
    <property type="component" value="Unassembled WGS sequence"/>
</dbReference>
<evidence type="ECO:0000313" key="17">
    <source>
        <dbReference type="Proteomes" id="UP000440614"/>
    </source>
</evidence>
<dbReference type="Proteomes" id="UP001200544">
    <property type="component" value="Unassembled WGS sequence"/>
</dbReference>
<dbReference type="PATRIC" id="fig|818.23.peg.1985"/>
<protein>
    <submittedName>
        <fullName evidence="5">Uncharacterized protein</fullName>
    </submittedName>
</protein>
<name>A0A0P0EZ51_BACT4</name>
<dbReference type="EMBL" id="JAQNVG010000079">
    <property type="protein sequence ID" value="MDC2239172.1"/>
    <property type="molecule type" value="Genomic_DNA"/>
</dbReference>
<gene>
    <name evidence="9" type="ORF">DW011_23835</name>
    <name evidence="8" type="ORF">DW780_24155</name>
    <name evidence="1" type="ORF">ERS852511_04773</name>
    <name evidence="4" type="ORF">GAN59_22735</name>
    <name evidence="3" type="ORF">GAN75_24840</name>
    <name evidence="2" type="ORF">GAO51_26390</name>
    <name evidence="6" type="ORF">K0H07_25955</name>
    <name evidence="5" type="ORF">KHY35_23405</name>
    <name evidence="11" type="ORF">KQP59_03530</name>
    <name evidence="10" type="ORF">KQP68_04410</name>
    <name evidence="12" type="ORF">KQP74_01665</name>
    <name evidence="7" type="ORF">PO127_25845</name>
</gene>
<dbReference type="EMBL" id="CP083681">
    <property type="protein sequence ID" value="UYU72195.1"/>
    <property type="molecule type" value="Genomic_DNA"/>
</dbReference>
<evidence type="ECO:0000313" key="13">
    <source>
        <dbReference type="Proteomes" id="UP000095576"/>
    </source>
</evidence>
<evidence type="ECO:0000313" key="11">
    <source>
        <dbReference type="EMBL" id="UYU72195.1"/>
    </source>
</evidence>
<dbReference type="Proteomes" id="UP001217776">
    <property type="component" value="Unassembled WGS sequence"/>
</dbReference>
<dbReference type="EMBL" id="CP083685">
    <property type="protein sequence ID" value="UYU91368.1"/>
    <property type="molecule type" value="Genomic_DNA"/>
</dbReference>
<evidence type="ECO:0000313" key="10">
    <source>
        <dbReference type="EMBL" id="UYU67532.1"/>
    </source>
</evidence>
<evidence type="ECO:0000313" key="2">
    <source>
        <dbReference type="EMBL" id="KAB4305323.1"/>
    </source>
</evidence>
<dbReference type="EMBL" id="WCRS01000026">
    <property type="protein sequence ID" value="KAB4469099.1"/>
    <property type="molecule type" value="Genomic_DNA"/>
</dbReference>
<dbReference type="Proteomes" id="UP001162960">
    <property type="component" value="Chromosome"/>
</dbReference>
<reference evidence="6" key="6">
    <citation type="submission" date="2021-07" db="EMBL/GenBank/DDBJ databases">
        <title>Comparative genomics of Bacteroides fragilis group isolates reveals species-dependent resistance mechanisms and validates clinical tools for resistance prediction.</title>
        <authorList>
            <person name="Wallace M.J."/>
            <person name="Jean S."/>
            <person name="Wallace M.A."/>
            <person name="Carey-Ann B.D."/>
            <person name="Dantas G."/>
        </authorList>
    </citation>
    <scope>NUCLEOTIDE SEQUENCE</scope>
    <source>
        <strain evidence="6">BJH_160</strain>
    </source>
</reference>
<dbReference type="Proteomes" id="UP000782901">
    <property type="component" value="Unassembled WGS sequence"/>
</dbReference>
<evidence type="ECO:0000313" key="12">
    <source>
        <dbReference type="EMBL" id="UYU91368.1"/>
    </source>
</evidence>
<dbReference type="EMBL" id="QSJP01000031">
    <property type="protein sequence ID" value="RHD81548.1"/>
    <property type="molecule type" value="Genomic_DNA"/>
</dbReference>
<evidence type="ECO:0000313" key="8">
    <source>
        <dbReference type="EMBL" id="RHD81548.1"/>
    </source>
</evidence>
<dbReference type="EMBL" id="JAGZEE010000067">
    <property type="protein sequence ID" value="MBS5413617.1"/>
    <property type="molecule type" value="Genomic_DNA"/>
</dbReference>
<dbReference type="EMBL" id="WCRW01000026">
    <property type="protein sequence ID" value="KAB4450846.1"/>
    <property type="molecule type" value="Genomic_DNA"/>
</dbReference>
<dbReference type="EMBL" id="QROV01000043">
    <property type="protein sequence ID" value="RHL52932.1"/>
    <property type="molecule type" value="Genomic_DNA"/>
</dbReference>
<evidence type="ECO:0000313" key="15">
    <source>
        <dbReference type="Proteomes" id="UP000284785"/>
    </source>
</evidence>
<accession>C6IUQ8</accession>
<dbReference type="Proteomes" id="UP000283616">
    <property type="component" value="Unassembled WGS sequence"/>
</dbReference>
<evidence type="ECO:0000313" key="6">
    <source>
        <dbReference type="EMBL" id="MCE9240587.1"/>
    </source>
</evidence>
<evidence type="ECO:0000313" key="20">
    <source>
        <dbReference type="Proteomes" id="UP001156218"/>
    </source>
</evidence>